<keyword evidence="8" id="KW-0411">Iron-sulfur</keyword>
<reference evidence="14" key="1">
    <citation type="submission" date="2018-05" db="EMBL/GenBank/DDBJ databases">
        <authorList>
            <person name="Lanie J.A."/>
            <person name="Ng W.-L."/>
            <person name="Kazmierczak K.M."/>
            <person name="Andrzejewski T.M."/>
            <person name="Davidsen T.M."/>
            <person name="Wayne K.J."/>
            <person name="Tettelin H."/>
            <person name="Glass J.I."/>
            <person name="Rusch D."/>
            <person name="Podicherti R."/>
            <person name="Tsui H.-C.T."/>
            <person name="Winkler M.E."/>
        </authorList>
    </citation>
    <scope>NUCLEOTIDE SEQUENCE</scope>
</reference>
<dbReference type="AlphaFoldDB" id="A0A381TBR0"/>
<dbReference type="PANTHER" id="PTHR22960:SF0">
    <property type="entry name" value="MOLYBDENUM COFACTOR BIOSYNTHESIS PROTEIN 1"/>
    <property type="match status" value="1"/>
</dbReference>
<proteinExistence type="inferred from homology"/>
<keyword evidence="4" id="KW-0949">S-adenosyl-L-methionine</keyword>
<dbReference type="GO" id="GO:0061799">
    <property type="term" value="F:cyclic pyranopterin monophosphate synthase activity"/>
    <property type="evidence" value="ECO:0007669"/>
    <property type="project" value="TreeGrafter"/>
</dbReference>
<dbReference type="CDD" id="cd21117">
    <property type="entry name" value="Twitch_MoaA"/>
    <property type="match status" value="1"/>
</dbReference>
<dbReference type="NCBIfam" id="TIGR02666">
    <property type="entry name" value="moaA"/>
    <property type="match status" value="1"/>
</dbReference>
<dbReference type="SFLD" id="SFLDS00029">
    <property type="entry name" value="Radical_SAM"/>
    <property type="match status" value="1"/>
</dbReference>
<keyword evidence="10" id="KW-0501">Molybdenum cofactor biosynthesis</keyword>
<dbReference type="EC" id="4.1.99.22" evidence="2"/>
<dbReference type="InterPro" id="IPR058240">
    <property type="entry name" value="rSAM_sf"/>
</dbReference>
<dbReference type="SUPFAM" id="SSF102114">
    <property type="entry name" value="Radical SAM enzymes"/>
    <property type="match status" value="1"/>
</dbReference>
<dbReference type="HAMAP" id="MF_01225_B">
    <property type="entry name" value="MoaA_B"/>
    <property type="match status" value="1"/>
</dbReference>
<dbReference type="InterPro" id="IPR007197">
    <property type="entry name" value="rSAM"/>
</dbReference>
<dbReference type="CDD" id="cd01335">
    <property type="entry name" value="Radical_SAM"/>
    <property type="match status" value="1"/>
</dbReference>
<comment type="catalytic activity">
    <reaction evidence="12">
        <text>GTP + AH2 + S-adenosyl-L-methionine = (8S)-3',8-cyclo-7,8-dihydroguanosine 5'-triphosphate + 5'-deoxyadenosine + L-methionine + A + H(+)</text>
        <dbReference type="Rhea" id="RHEA:49576"/>
        <dbReference type="ChEBI" id="CHEBI:13193"/>
        <dbReference type="ChEBI" id="CHEBI:15378"/>
        <dbReference type="ChEBI" id="CHEBI:17319"/>
        <dbReference type="ChEBI" id="CHEBI:17499"/>
        <dbReference type="ChEBI" id="CHEBI:37565"/>
        <dbReference type="ChEBI" id="CHEBI:57844"/>
        <dbReference type="ChEBI" id="CHEBI:59789"/>
        <dbReference type="ChEBI" id="CHEBI:131766"/>
        <dbReference type="EC" id="4.1.99.22"/>
    </reaction>
</comment>
<evidence type="ECO:0000256" key="2">
    <source>
        <dbReference type="ARBA" id="ARBA00012167"/>
    </source>
</evidence>
<dbReference type="Pfam" id="PF04055">
    <property type="entry name" value="Radical_SAM"/>
    <property type="match status" value="1"/>
</dbReference>
<organism evidence="14">
    <name type="scientific">marine metagenome</name>
    <dbReference type="NCBI Taxonomy" id="408172"/>
    <lineage>
        <taxon>unclassified sequences</taxon>
        <taxon>metagenomes</taxon>
        <taxon>ecological metagenomes</taxon>
    </lineage>
</organism>
<dbReference type="SFLD" id="SFLDG01067">
    <property type="entry name" value="SPASM/twitch_domain_containing"/>
    <property type="match status" value="1"/>
</dbReference>
<comment type="cofactor">
    <cofactor evidence="1">
        <name>[4Fe-4S] cluster</name>
        <dbReference type="ChEBI" id="CHEBI:49883"/>
    </cofactor>
</comment>
<dbReference type="InterPro" id="IPR050105">
    <property type="entry name" value="MoCo_biosynth_MoaA/MoaC"/>
</dbReference>
<evidence type="ECO:0000256" key="8">
    <source>
        <dbReference type="ARBA" id="ARBA00023014"/>
    </source>
</evidence>
<dbReference type="InterPro" id="IPR013785">
    <property type="entry name" value="Aldolase_TIM"/>
</dbReference>
<feature type="domain" description="Radical SAM core" evidence="13">
    <location>
        <begin position="21"/>
        <end position="240"/>
    </location>
</feature>
<keyword evidence="11" id="KW-0456">Lyase</keyword>
<dbReference type="SFLD" id="SFLDG01386">
    <property type="entry name" value="main_SPASM_domain-containing"/>
    <property type="match status" value="1"/>
</dbReference>
<dbReference type="PANTHER" id="PTHR22960">
    <property type="entry name" value="MOLYBDOPTERIN COFACTOR SYNTHESIS PROTEIN A"/>
    <property type="match status" value="1"/>
</dbReference>
<keyword evidence="7" id="KW-0408">Iron</keyword>
<keyword evidence="6" id="KW-0547">Nucleotide-binding</keyword>
<dbReference type="InterPro" id="IPR006638">
    <property type="entry name" value="Elp3/MiaA/NifB-like_rSAM"/>
</dbReference>
<dbReference type="GO" id="GO:0061798">
    <property type="term" value="F:GTP 3',8'-cyclase activity"/>
    <property type="evidence" value="ECO:0007669"/>
    <property type="project" value="UniProtKB-EC"/>
</dbReference>
<evidence type="ECO:0000259" key="13">
    <source>
        <dbReference type="PROSITE" id="PS51918"/>
    </source>
</evidence>
<evidence type="ECO:0000256" key="9">
    <source>
        <dbReference type="ARBA" id="ARBA00023134"/>
    </source>
</evidence>
<dbReference type="Gene3D" id="3.20.20.70">
    <property type="entry name" value="Aldolase class I"/>
    <property type="match status" value="1"/>
</dbReference>
<dbReference type="InterPro" id="IPR040064">
    <property type="entry name" value="MoaA-like"/>
</dbReference>
<evidence type="ECO:0000256" key="4">
    <source>
        <dbReference type="ARBA" id="ARBA00022691"/>
    </source>
</evidence>
<accession>A0A381TBR0</accession>
<name>A0A381TBR0_9ZZZZ</name>
<evidence type="ECO:0000256" key="11">
    <source>
        <dbReference type="ARBA" id="ARBA00023239"/>
    </source>
</evidence>
<evidence type="ECO:0000256" key="5">
    <source>
        <dbReference type="ARBA" id="ARBA00022723"/>
    </source>
</evidence>
<dbReference type="SFLD" id="SFLDG01383">
    <property type="entry name" value="cyclic_pyranopterin_phosphate"/>
    <property type="match status" value="1"/>
</dbReference>
<evidence type="ECO:0000256" key="12">
    <source>
        <dbReference type="ARBA" id="ARBA00048697"/>
    </source>
</evidence>
<keyword evidence="9" id="KW-0342">GTP-binding</keyword>
<dbReference type="InterPro" id="IPR000385">
    <property type="entry name" value="MoaA_NifB_PqqE_Fe-S-bd_CS"/>
</dbReference>
<evidence type="ECO:0000313" key="14">
    <source>
        <dbReference type="EMBL" id="SVA12961.1"/>
    </source>
</evidence>
<dbReference type="EMBL" id="UINC01004251">
    <property type="protein sequence ID" value="SVA12961.1"/>
    <property type="molecule type" value="Genomic_DNA"/>
</dbReference>
<dbReference type="SMART" id="SM00729">
    <property type="entry name" value="Elp3"/>
    <property type="match status" value="1"/>
</dbReference>
<dbReference type="GO" id="GO:0005525">
    <property type="term" value="F:GTP binding"/>
    <property type="evidence" value="ECO:0007669"/>
    <property type="project" value="UniProtKB-KW"/>
</dbReference>
<keyword evidence="5" id="KW-0479">Metal-binding</keyword>
<evidence type="ECO:0000256" key="1">
    <source>
        <dbReference type="ARBA" id="ARBA00001966"/>
    </source>
</evidence>
<dbReference type="PROSITE" id="PS51918">
    <property type="entry name" value="RADICAL_SAM"/>
    <property type="match status" value="1"/>
</dbReference>
<dbReference type="UniPathway" id="UPA00344"/>
<dbReference type="GO" id="GO:0046872">
    <property type="term" value="F:metal ion binding"/>
    <property type="evidence" value="ECO:0007669"/>
    <property type="project" value="UniProtKB-KW"/>
</dbReference>
<dbReference type="InterPro" id="IPR013483">
    <property type="entry name" value="MoaA"/>
</dbReference>
<dbReference type="PROSITE" id="PS01305">
    <property type="entry name" value="MOAA_NIFB_PQQE"/>
    <property type="match status" value="1"/>
</dbReference>
<evidence type="ECO:0000256" key="6">
    <source>
        <dbReference type="ARBA" id="ARBA00022741"/>
    </source>
</evidence>
<keyword evidence="3" id="KW-0004">4Fe-4S</keyword>
<sequence>MGLGIKTKNTSLEAMQKPKDTLGRPLRDLRISLLDQCNFRCTYCMPESKYHEKYQFLKRHERMNHDEIVRLTSIATKLGVSKVRLTGGEPLLDKNIVDLVKKLSRIEQIDDLALTTNATLLEPIVKNLAEAGLHRVTISLDSIDEEIFRKLNGNRGDLKTVLAAISAAEKAGLSPIKINTVVQRGINDHTVIDLLDYFRGTKHVVRLIEFMDVGTQNSWSKDKVVPSRDLLKIINSHWPVRPLGSNYSGEVAKRYRYEDGQGEIGFITSISEPFCGECSRARLSANGILFTCLFATDGANILKPLREGADDQEMEKIISNVWLNRSDRYSEQRDVNHQVHELKKVEMYRIGG</sequence>
<gene>
    <name evidence="14" type="ORF">METZ01_LOCUS65815</name>
</gene>
<protein>
    <recommendedName>
        <fullName evidence="2">GTP 3',8-cyclase</fullName>
        <ecNumber evidence="2">4.1.99.22</ecNumber>
    </recommendedName>
</protein>
<dbReference type="GO" id="GO:0006777">
    <property type="term" value="P:Mo-molybdopterin cofactor biosynthetic process"/>
    <property type="evidence" value="ECO:0007669"/>
    <property type="project" value="UniProtKB-KW"/>
</dbReference>
<evidence type="ECO:0000256" key="10">
    <source>
        <dbReference type="ARBA" id="ARBA00023150"/>
    </source>
</evidence>
<dbReference type="InterPro" id="IPR010505">
    <property type="entry name" value="MoaA_twitch"/>
</dbReference>
<evidence type="ECO:0000256" key="7">
    <source>
        <dbReference type="ARBA" id="ARBA00023004"/>
    </source>
</evidence>
<evidence type="ECO:0000256" key="3">
    <source>
        <dbReference type="ARBA" id="ARBA00022485"/>
    </source>
</evidence>
<dbReference type="GO" id="GO:0051539">
    <property type="term" value="F:4 iron, 4 sulfur cluster binding"/>
    <property type="evidence" value="ECO:0007669"/>
    <property type="project" value="UniProtKB-KW"/>
</dbReference>
<dbReference type="Pfam" id="PF06463">
    <property type="entry name" value="Mob_synth_C"/>
    <property type="match status" value="1"/>
</dbReference>